<sequence>MGISRDILHAGKQIGTQKGGTKEKNRGDGHAILTSGFYKPKHSK</sequence>
<dbReference type="Proteomes" id="UP000005546">
    <property type="component" value="Unassembled WGS sequence"/>
</dbReference>
<comment type="caution">
    <text evidence="2">The sequence shown here is derived from an EMBL/GenBank/DDBJ whole genome shotgun (WGS) entry which is preliminary data.</text>
</comment>
<feature type="compositionally biased region" description="Basic and acidic residues" evidence="1">
    <location>
        <begin position="20"/>
        <end position="29"/>
    </location>
</feature>
<evidence type="ECO:0000256" key="1">
    <source>
        <dbReference type="SAM" id="MobiDB-lite"/>
    </source>
</evidence>
<organism evidence="2 3">
    <name type="scientific">Paraprevotella xylaniphila YIT 11841</name>
    <dbReference type="NCBI Taxonomy" id="762982"/>
    <lineage>
        <taxon>Bacteria</taxon>
        <taxon>Pseudomonadati</taxon>
        <taxon>Bacteroidota</taxon>
        <taxon>Bacteroidia</taxon>
        <taxon>Bacteroidales</taxon>
        <taxon>Prevotellaceae</taxon>
        <taxon>Paraprevotella</taxon>
    </lineage>
</organism>
<name>F3QWJ3_9BACT</name>
<dbReference type="EMBL" id="AFBR01000073">
    <property type="protein sequence ID" value="EGG51898.1"/>
    <property type="molecule type" value="Genomic_DNA"/>
</dbReference>
<accession>F3QWJ3</accession>
<reference evidence="2 3" key="1">
    <citation type="submission" date="2011-02" db="EMBL/GenBank/DDBJ databases">
        <authorList>
            <person name="Weinstock G."/>
            <person name="Sodergren E."/>
            <person name="Clifton S."/>
            <person name="Fulton L."/>
            <person name="Fulton B."/>
            <person name="Courtney L."/>
            <person name="Fronick C."/>
            <person name="Harrison M."/>
            <person name="Strong C."/>
            <person name="Farmer C."/>
            <person name="Delahaunty K."/>
            <person name="Markovic C."/>
            <person name="Hall O."/>
            <person name="Minx P."/>
            <person name="Tomlinson C."/>
            <person name="Mitreva M."/>
            <person name="Hou S."/>
            <person name="Chen J."/>
            <person name="Wollam A."/>
            <person name="Pepin K.H."/>
            <person name="Johnson M."/>
            <person name="Bhonagiri V."/>
            <person name="Zhang X."/>
            <person name="Suruliraj S."/>
            <person name="Warren W."/>
            <person name="Chinwalla A."/>
            <person name="Mardis E.R."/>
            <person name="Wilson R.K."/>
        </authorList>
    </citation>
    <scope>NUCLEOTIDE SEQUENCE [LARGE SCALE GENOMIC DNA]</scope>
    <source>
        <strain evidence="2 3">YIT 11841</strain>
    </source>
</reference>
<dbReference type="HOGENOM" id="CLU_3219778_0_0_10"/>
<feature type="region of interest" description="Disordered" evidence="1">
    <location>
        <begin position="1"/>
        <end position="44"/>
    </location>
</feature>
<gene>
    <name evidence="2" type="ORF">HMPREF9442_02575</name>
</gene>
<dbReference type="AlphaFoldDB" id="F3QWJ3"/>
<proteinExistence type="predicted"/>
<protein>
    <submittedName>
        <fullName evidence="2">Uncharacterized protein</fullName>
    </submittedName>
</protein>
<evidence type="ECO:0000313" key="3">
    <source>
        <dbReference type="Proteomes" id="UP000005546"/>
    </source>
</evidence>
<keyword evidence="3" id="KW-1185">Reference proteome</keyword>
<evidence type="ECO:0000313" key="2">
    <source>
        <dbReference type="EMBL" id="EGG51898.1"/>
    </source>
</evidence>